<dbReference type="GO" id="GO:0006351">
    <property type="term" value="P:DNA-templated transcription"/>
    <property type="evidence" value="ECO:0007669"/>
    <property type="project" value="InterPro"/>
</dbReference>
<evidence type="ECO:0000256" key="3">
    <source>
        <dbReference type="ARBA" id="ARBA00023015"/>
    </source>
</evidence>
<keyword evidence="5" id="KW-0804">Transcription</keyword>
<dbReference type="GO" id="GO:0001228">
    <property type="term" value="F:DNA-binding transcription activator activity, RNA polymerase II-specific"/>
    <property type="evidence" value="ECO:0007669"/>
    <property type="project" value="TreeGrafter"/>
</dbReference>
<dbReference type="InterPro" id="IPR007219">
    <property type="entry name" value="XnlR_reg_dom"/>
</dbReference>
<dbReference type="Pfam" id="PF04082">
    <property type="entry name" value="Fungal_trans"/>
    <property type="match status" value="1"/>
</dbReference>
<evidence type="ECO:0000256" key="7">
    <source>
        <dbReference type="SAM" id="MobiDB-lite"/>
    </source>
</evidence>
<dbReference type="EMBL" id="ML736155">
    <property type="protein sequence ID" value="KAE8383481.1"/>
    <property type="molecule type" value="Genomic_DNA"/>
</dbReference>
<dbReference type="Gene3D" id="4.10.240.10">
    <property type="entry name" value="Zn(2)-C6 fungal-type DNA-binding domain"/>
    <property type="match status" value="1"/>
</dbReference>
<name>A0A5N7BNS4_9EURO</name>
<gene>
    <name evidence="9" type="ORF">BDV26DRAFT_287667</name>
</gene>
<keyword evidence="3" id="KW-0805">Transcription regulation</keyword>
<dbReference type="PROSITE" id="PS50048">
    <property type="entry name" value="ZN2_CY6_FUNGAL_2"/>
    <property type="match status" value="1"/>
</dbReference>
<dbReference type="InterPro" id="IPR001138">
    <property type="entry name" value="Zn2Cys6_DnaBD"/>
</dbReference>
<keyword evidence="1" id="KW-0479">Metal-binding</keyword>
<evidence type="ECO:0000256" key="2">
    <source>
        <dbReference type="ARBA" id="ARBA00022833"/>
    </source>
</evidence>
<feature type="region of interest" description="Disordered" evidence="7">
    <location>
        <begin position="734"/>
        <end position="803"/>
    </location>
</feature>
<dbReference type="OrthoDB" id="4500359at2759"/>
<dbReference type="PANTHER" id="PTHR31944">
    <property type="entry name" value="HEME-RESPONSIVE ZINC FINGER TRANSCRIPTION FACTOR HAP1"/>
    <property type="match status" value="1"/>
</dbReference>
<feature type="compositionally biased region" description="Polar residues" evidence="7">
    <location>
        <begin position="736"/>
        <end position="746"/>
    </location>
</feature>
<feature type="region of interest" description="Disordered" evidence="7">
    <location>
        <begin position="61"/>
        <end position="86"/>
    </location>
</feature>
<evidence type="ECO:0000313" key="10">
    <source>
        <dbReference type="Proteomes" id="UP000326198"/>
    </source>
</evidence>
<dbReference type="GO" id="GO:0000978">
    <property type="term" value="F:RNA polymerase II cis-regulatory region sequence-specific DNA binding"/>
    <property type="evidence" value="ECO:0007669"/>
    <property type="project" value="TreeGrafter"/>
</dbReference>
<evidence type="ECO:0000256" key="1">
    <source>
        <dbReference type="ARBA" id="ARBA00022723"/>
    </source>
</evidence>
<feature type="compositionally biased region" description="Basic and acidic residues" evidence="7">
    <location>
        <begin position="764"/>
        <end position="778"/>
    </location>
</feature>
<dbReference type="AlphaFoldDB" id="A0A5N7BNS4"/>
<evidence type="ECO:0000256" key="5">
    <source>
        <dbReference type="ARBA" id="ARBA00023163"/>
    </source>
</evidence>
<dbReference type="InterPro" id="IPR051430">
    <property type="entry name" value="Fungal_TF_Env_Response"/>
</dbReference>
<sequence>MCAQTSRGASSRKRRRQAVVCTECRRRKIACDRNTPCAQCIQSNSPCTYYNSYNSYSASADLSSDQDNGIKPHPIRSSSTAFHGFGPRTQLPTSTAVNYHSTYTSTAEINPLLPAATTALDAGATSWFDTTSLGALSVPLNLAIETTPAPFSDVGLEGVTGLAESTAADVMESSVSPSQPPAKIVFVKSRLYGPSHWMTLFRKGLFDDIAGALSPDGDDSGLQKCKQLARGLKARSSPNFQSLSRPLRYLMPSREVSDRLVQLYLRTFESVLRVLHVPSFQEDYVQYWSNPEAAGESLVLQILLVMAIGTCFYPDSLSSEGAGGGPTLHDQSTQWIHAAHIRLTAPFRKKHLDLRGVQTQCLLVIALTTNTNAVGGDLTSITTASLIQSGMAIGLHLGPSQLPVTPLEAEVRRRLWATMLELAVQASLDSGMPPVISAETLDSCELPSNLDDSQMSGSTTSLPASEPITTFSQSSIQCALLRSLPIRLKIAETLSQLRSELLPYDTARSMGAELTAVLRETSDLIDSFVPTPPSAFQIQLQDLLARRFLLILHAQFGHKASNDVNYHFSRTVCLDCSLLLLSPSPNSSTSEDIAPHGRSTPPSPVDDYTNLRLYGDGLFKSVFLAASLTVCTELLLQLREDSSPAASSLSRRELIQAIEDATSLTRRRILRGETSVKAHTFLACVLAKVGVSRRRPSLQHKSPIDQVVVDTAKRTLDSCAHILEARLRRVEVTRNPEPNANASRGNGISLPELTPVDTRCGNGLERRGGMATRLERSSETSPSLDDSSDAWSFPTWENETAFS</sequence>
<accession>A0A5N7BNS4</accession>
<evidence type="ECO:0000256" key="6">
    <source>
        <dbReference type="ARBA" id="ARBA00023242"/>
    </source>
</evidence>
<dbReference type="CDD" id="cd12148">
    <property type="entry name" value="fungal_TF_MHR"/>
    <property type="match status" value="1"/>
</dbReference>
<dbReference type="Proteomes" id="UP000326198">
    <property type="component" value="Unassembled WGS sequence"/>
</dbReference>
<evidence type="ECO:0000313" key="9">
    <source>
        <dbReference type="EMBL" id="KAE8383481.1"/>
    </source>
</evidence>
<dbReference type="Pfam" id="PF00172">
    <property type="entry name" value="Zn_clus"/>
    <property type="match status" value="1"/>
</dbReference>
<organism evidence="9 10">
    <name type="scientific">Aspergillus bertholletiae</name>
    <dbReference type="NCBI Taxonomy" id="1226010"/>
    <lineage>
        <taxon>Eukaryota</taxon>
        <taxon>Fungi</taxon>
        <taxon>Dikarya</taxon>
        <taxon>Ascomycota</taxon>
        <taxon>Pezizomycotina</taxon>
        <taxon>Eurotiomycetes</taxon>
        <taxon>Eurotiomycetidae</taxon>
        <taxon>Eurotiales</taxon>
        <taxon>Aspergillaceae</taxon>
        <taxon>Aspergillus</taxon>
        <taxon>Aspergillus subgen. Circumdati</taxon>
    </lineage>
</organism>
<dbReference type="InterPro" id="IPR036864">
    <property type="entry name" value="Zn2-C6_fun-type_DNA-bd_sf"/>
</dbReference>
<protein>
    <recommendedName>
        <fullName evidence="8">Zn(2)-C6 fungal-type domain-containing protein</fullName>
    </recommendedName>
</protein>
<dbReference type="GO" id="GO:0008270">
    <property type="term" value="F:zinc ion binding"/>
    <property type="evidence" value="ECO:0007669"/>
    <property type="project" value="InterPro"/>
</dbReference>
<dbReference type="PROSITE" id="PS00463">
    <property type="entry name" value="ZN2_CY6_FUNGAL_1"/>
    <property type="match status" value="1"/>
</dbReference>
<feature type="domain" description="Zn(2)-C6 fungal-type" evidence="8">
    <location>
        <begin position="20"/>
        <end position="49"/>
    </location>
</feature>
<dbReference type="PANTHER" id="PTHR31944:SF129">
    <property type="entry name" value="ASPYRIDONES CLUSTER REGULATOR APDR-RELATED"/>
    <property type="match status" value="1"/>
</dbReference>
<evidence type="ECO:0000259" key="8">
    <source>
        <dbReference type="PROSITE" id="PS50048"/>
    </source>
</evidence>
<keyword evidence="6" id="KW-0539">Nucleus</keyword>
<dbReference type="SUPFAM" id="SSF57701">
    <property type="entry name" value="Zn2/Cys6 DNA-binding domain"/>
    <property type="match status" value="1"/>
</dbReference>
<dbReference type="CDD" id="cd00067">
    <property type="entry name" value="GAL4"/>
    <property type="match status" value="1"/>
</dbReference>
<keyword evidence="10" id="KW-1185">Reference proteome</keyword>
<keyword evidence="4" id="KW-0238">DNA-binding</keyword>
<dbReference type="SMART" id="SM00066">
    <property type="entry name" value="GAL4"/>
    <property type="match status" value="1"/>
</dbReference>
<dbReference type="GO" id="GO:0005634">
    <property type="term" value="C:nucleus"/>
    <property type="evidence" value="ECO:0007669"/>
    <property type="project" value="TreeGrafter"/>
</dbReference>
<keyword evidence="2" id="KW-0862">Zinc</keyword>
<proteinExistence type="predicted"/>
<evidence type="ECO:0000256" key="4">
    <source>
        <dbReference type="ARBA" id="ARBA00023125"/>
    </source>
</evidence>
<reference evidence="9 10" key="1">
    <citation type="submission" date="2019-04" db="EMBL/GenBank/DDBJ databases">
        <title>Friends and foes A comparative genomics studyof 23 Aspergillus species from section Flavi.</title>
        <authorList>
            <consortium name="DOE Joint Genome Institute"/>
            <person name="Kjaerbolling I."/>
            <person name="Vesth T."/>
            <person name="Frisvad J.C."/>
            <person name="Nybo J.L."/>
            <person name="Theobald S."/>
            <person name="Kildgaard S."/>
            <person name="Isbrandt T."/>
            <person name="Kuo A."/>
            <person name="Sato A."/>
            <person name="Lyhne E.K."/>
            <person name="Kogle M.E."/>
            <person name="Wiebenga A."/>
            <person name="Kun R.S."/>
            <person name="Lubbers R.J."/>
            <person name="Makela M.R."/>
            <person name="Barry K."/>
            <person name="Chovatia M."/>
            <person name="Clum A."/>
            <person name="Daum C."/>
            <person name="Haridas S."/>
            <person name="He G."/>
            <person name="LaButti K."/>
            <person name="Lipzen A."/>
            <person name="Mondo S."/>
            <person name="Riley R."/>
            <person name="Salamov A."/>
            <person name="Simmons B.A."/>
            <person name="Magnuson J.K."/>
            <person name="Henrissat B."/>
            <person name="Mortensen U.H."/>
            <person name="Larsen T.O."/>
            <person name="Devries R.P."/>
            <person name="Grigoriev I.V."/>
            <person name="Machida M."/>
            <person name="Baker S.E."/>
            <person name="Andersen M.R."/>
        </authorList>
    </citation>
    <scope>NUCLEOTIDE SEQUENCE [LARGE SCALE GENOMIC DNA]</scope>
    <source>
        <strain evidence="9 10">IBT 29228</strain>
    </source>
</reference>